<sequence length="433" mass="48105">MEMVTVNHYTPHGIAGAQALVRVLTRSTGWVDATHIELGDEGARVLMAGLGKWLTVVDEPRQFAVAEASHPSSTVAVLPRCRVHNWLKVQLLSVLGRTPQEEPVPFLPRSFRGISILRLNQNDIGDEGLCAVLTYASQDWSLTEVFLECNNFKLQDADTLRQAVTHLNNSGLQSLSLSDNPLTSSGVIQLFNLLDAPCLRGLDVGGCQVGAECLPAIVGFFTSPRGRRLHDFEMRTHGLGEDDVRELLDGLEGGNSGLTTFDVLPRLFTVVPGMFEIPPPPIDRGRRLCDRNGDLAWRVRVAAVRALAPTRIIVHGLKLPATEATVVQPSKSHKRWPSRALKALRPVPRQTFPLLDLPREIQLQIARLCSGDANAFSGAQWSRLTAYASDRKTLGSTPHRGPVDVRNDERRRRMLREFDQWFSGIDCWSWERD</sequence>
<evidence type="ECO:0000256" key="3">
    <source>
        <dbReference type="ARBA" id="ARBA00022737"/>
    </source>
</evidence>
<reference evidence="4" key="1">
    <citation type="submission" date="2023-10" db="EMBL/GenBank/DDBJ databases">
        <authorList>
            <person name="Noh H."/>
        </authorList>
    </citation>
    <scope>NUCLEOTIDE SEQUENCE</scope>
    <source>
        <strain evidence="4">DUCC4014</strain>
    </source>
</reference>
<dbReference type="InterPro" id="IPR032675">
    <property type="entry name" value="LRR_dom_sf"/>
</dbReference>
<dbReference type="GO" id="GO:0005634">
    <property type="term" value="C:nucleus"/>
    <property type="evidence" value="ECO:0007669"/>
    <property type="project" value="TreeGrafter"/>
</dbReference>
<evidence type="ECO:0008006" key="6">
    <source>
        <dbReference type="Google" id="ProtNLM"/>
    </source>
</evidence>
<dbReference type="InterPro" id="IPR027038">
    <property type="entry name" value="RanGap"/>
</dbReference>
<evidence type="ECO:0000313" key="5">
    <source>
        <dbReference type="Proteomes" id="UP000827549"/>
    </source>
</evidence>
<keyword evidence="1" id="KW-0343">GTPase activation</keyword>
<dbReference type="Gene3D" id="3.80.10.10">
    <property type="entry name" value="Ribonuclease Inhibitor"/>
    <property type="match status" value="1"/>
</dbReference>
<dbReference type="PANTHER" id="PTHR24113">
    <property type="entry name" value="RAN GTPASE-ACTIVATING PROTEIN 1"/>
    <property type="match status" value="1"/>
</dbReference>
<name>A0AAF0Y9Q3_9TREE</name>
<dbReference type="GO" id="GO:0005829">
    <property type="term" value="C:cytosol"/>
    <property type="evidence" value="ECO:0007669"/>
    <property type="project" value="TreeGrafter"/>
</dbReference>
<dbReference type="GO" id="GO:0031267">
    <property type="term" value="F:small GTPase binding"/>
    <property type="evidence" value="ECO:0007669"/>
    <property type="project" value="TreeGrafter"/>
</dbReference>
<dbReference type="SUPFAM" id="SSF52047">
    <property type="entry name" value="RNI-like"/>
    <property type="match status" value="1"/>
</dbReference>
<dbReference type="RefSeq" id="XP_062628790.1">
    <property type="nucleotide sequence ID" value="XM_062772806.1"/>
</dbReference>
<dbReference type="Pfam" id="PF13516">
    <property type="entry name" value="LRR_6"/>
    <property type="match status" value="2"/>
</dbReference>
<evidence type="ECO:0000256" key="1">
    <source>
        <dbReference type="ARBA" id="ARBA00022468"/>
    </source>
</evidence>
<dbReference type="AlphaFoldDB" id="A0AAF0Y9Q3"/>
<organism evidence="4 5">
    <name type="scientific">Vanrija pseudolonga</name>
    <dbReference type="NCBI Taxonomy" id="143232"/>
    <lineage>
        <taxon>Eukaryota</taxon>
        <taxon>Fungi</taxon>
        <taxon>Dikarya</taxon>
        <taxon>Basidiomycota</taxon>
        <taxon>Agaricomycotina</taxon>
        <taxon>Tremellomycetes</taxon>
        <taxon>Trichosporonales</taxon>
        <taxon>Trichosporonaceae</taxon>
        <taxon>Vanrija</taxon>
    </lineage>
</organism>
<accession>A0AAF0Y9Q3</accession>
<dbReference type="InterPro" id="IPR001611">
    <property type="entry name" value="Leu-rich_rpt"/>
</dbReference>
<keyword evidence="5" id="KW-1185">Reference proteome</keyword>
<evidence type="ECO:0000313" key="4">
    <source>
        <dbReference type="EMBL" id="WOO82758.1"/>
    </source>
</evidence>
<gene>
    <name evidence="4" type="ORF">LOC62_04G006241</name>
</gene>
<dbReference type="GeneID" id="87809467"/>
<dbReference type="Proteomes" id="UP000827549">
    <property type="component" value="Chromosome 4"/>
</dbReference>
<dbReference type="EMBL" id="CP086717">
    <property type="protein sequence ID" value="WOO82758.1"/>
    <property type="molecule type" value="Genomic_DNA"/>
</dbReference>
<dbReference type="GO" id="GO:0048471">
    <property type="term" value="C:perinuclear region of cytoplasm"/>
    <property type="evidence" value="ECO:0007669"/>
    <property type="project" value="TreeGrafter"/>
</dbReference>
<dbReference type="GO" id="GO:0005096">
    <property type="term" value="F:GTPase activator activity"/>
    <property type="evidence" value="ECO:0007669"/>
    <property type="project" value="UniProtKB-KW"/>
</dbReference>
<keyword evidence="2" id="KW-0433">Leucine-rich repeat</keyword>
<dbReference type="GO" id="GO:0006913">
    <property type="term" value="P:nucleocytoplasmic transport"/>
    <property type="evidence" value="ECO:0007669"/>
    <property type="project" value="TreeGrafter"/>
</dbReference>
<protein>
    <recommendedName>
        <fullName evidence="6">F-box domain-containing protein</fullName>
    </recommendedName>
</protein>
<dbReference type="SMART" id="SM00368">
    <property type="entry name" value="LRR_RI"/>
    <property type="match status" value="2"/>
</dbReference>
<keyword evidence="3" id="KW-0677">Repeat</keyword>
<dbReference type="PANTHER" id="PTHR24113:SF12">
    <property type="entry name" value="RAN GTPASE-ACTIVATING PROTEIN 1"/>
    <property type="match status" value="1"/>
</dbReference>
<proteinExistence type="predicted"/>
<evidence type="ECO:0000256" key="2">
    <source>
        <dbReference type="ARBA" id="ARBA00022614"/>
    </source>
</evidence>